<evidence type="ECO:0000313" key="2">
    <source>
        <dbReference type="Proteomes" id="UP000192418"/>
    </source>
</evidence>
<dbReference type="Pfam" id="PF10670">
    <property type="entry name" value="DUF4198"/>
    <property type="match status" value="1"/>
</dbReference>
<organism evidence="1 2">
    <name type="scientific">Desulfocicer vacuolatum DSM 3385</name>
    <dbReference type="NCBI Taxonomy" id="1121400"/>
    <lineage>
        <taxon>Bacteria</taxon>
        <taxon>Pseudomonadati</taxon>
        <taxon>Thermodesulfobacteriota</taxon>
        <taxon>Desulfobacteria</taxon>
        <taxon>Desulfobacterales</taxon>
        <taxon>Desulfobacteraceae</taxon>
        <taxon>Desulfocicer</taxon>
    </lineage>
</organism>
<proteinExistence type="predicted"/>
<name>A0A1W1YTC8_9BACT</name>
<dbReference type="Proteomes" id="UP000192418">
    <property type="component" value="Unassembled WGS sequence"/>
</dbReference>
<dbReference type="EMBL" id="FWXY01000001">
    <property type="protein sequence ID" value="SMC39061.1"/>
    <property type="molecule type" value="Genomic_DNA"/>
</dbReference>
<reference evidence="1 2" key="1">
    <citation type="submission" date="2017-04" db="EMBL/GenBank/DDBJ databases">
        <authorList>
            <person name="Afonso C.L."/>
            <person name="Miller P.J."/>
            <person name="Scott M.A."/>
            <person name="Spackman E."/>
            <person name="Goraichik I."/>
            <person name="Dimitrov K.M."/>
            <person name="Suarez D.L."/>
            <person name="Swayne D.E."/>
        </authorList>
    </citation>
    <scope>NUCLEOTIDE SEQUENCE [LARGE SCALE GENOMIC DNA]</scope>
    <source>
        <strain evidence="1 2">DSM 3385</strain>
    </source>
</reference>
<accession>A0A1W1YTC8</accession>
<protein>
    <submittedName>
        <fullName evidence="1">Uncharacterized conserved protein, contains GH25 family domain</fullName>
    </submittedName>
</protein>
<dbReference type="InterPro" id="IPR019613">
    <property type="entry name" value="DUF4198"/>
</dbReference>
<dbReference type="RefSeq" id="WP_084066612.1">
    <property type="nucleotide sequence ID" value="NZ_FWXY01000001.1"/>
</dbReference>
<dbReference type="AlphaFoldDB" id="A0A1W1YTC8"/>
<dbReference type="STRING" id="1121400.SAMN02746065_101314"/>
<evidence type="ECO:0000313" key="1">
    <source>
        <dbReference type="EMBL" id="SMC39061.1"/>
    </source>
</evidence>
<gene>
    <name evidence="1" type="ORF">SAMN02746065_101314</name>
</gene>
<keyword evidence="2" id="KW-1185">Reference proteome</keyword>
<sequence>MTINRKGHWIQFAWNGLTIQQLPGRIKLLEILFVAILLLGNMLSPSNTSAHSLYIQSSRYDVKEGKSFPLFFCYGHHIPVSDGLRAKKIKSIQIHTPTGEVRDISVRDETSLHSYLVEYENKGTYALTAQTTPGYYTIYVDKKGREHHVIKPQSKIKDKAKEIKLSLYSRQFTKSYVTCEASSTPFPANVGLPLELVPEKDLNNLKVGEDLVLQVYFNGKPFTGSGTWDATYNGFSSLAEDHYYPGKEINGDTIKMFVSNPGRWFVRYFIKVNAPPEEKEKCSQLKYTATLVFEIPNERMRQKKTSH</sequence>